<feature type="domain" description="DUF1907" evidence="8">
    <location>
        <begin position="8"/>
        <end position="198"/>
    </location>
</feature>
<evidence type="ECO:0000313" key="10">
    <source>
        <dbReference type="Proteomes" id="UP001159363"/>
    </source>
</evidence>
<gene>
    <name evidence="9" type="ORF">PR048_024194</name>
</gene>
<evidence type="ECO:0000256" key="4">
    <source>
        <dbReference type="ARBA" id="ARBA00022801"/>
    </source>
</evidence>
<evidence type="ECO:0000256" key="7">
    <source>
        <dbReference type="SAM" id="MobiDB-lite"/>
    </source>
</evidence>
<sequence length="229" mass="25481">MWFDIPTVLNKEMKSNFSSVDVQVVMCPDLTKEPFTLASKGLGGQPRLIELGGVPYLMPVYKREKLYDIKDVAKLTEIEPAFIIGPSMGSWSFRDTSSEMAVNVEVKNGNVSNHSRITWLDKDEKIVVEQLPDDEPHCGLVGNLLCCQGTTDKVSKCSLMSMYVPNHLKPIQLCLEPLSPWSTGSQSAVATFLWVFRSAGDFLSNYPLAEGQQSTPKESSVFTGYMDSW</sequence>
<comment type="caution">
    <text evidence="9">The sequence shown here is derived from an EMBL/GenBank/DDBJ whole genome shotgun (WGS) entry which is preliminary data.</text>
</comment>
<dbReference type="SUPFAM" id="SSF117856">
    <property type="entry name" value="AF0104/ALDC/Ptd012-like"/>
    <property type="match status" value="1"/>
</dbReference>
<dbReference type="InterPro" id="IPR015021">
    <property type="entry name" value="C11orf54_DUF1907"/>
</dbReference>
<dbReference type="PANTHER" id="PTHR13204:SF1">
    <property type="entry name" value="ESTER HYDROLASE C11ORF54"/>
    <property type="match status" value="1"/>
</dbReference>
<keyword evidence="3" id="KW-0479">Metal-binding</keyword>
<evidence type="ECO:0000256" key="3">
    <source>
        <dbReference type="ARBA" id="ARBA00022723"/>
    </source>
</evidence>
<accession>A0ABQ9GW98</accession>
<evidence type="ECO:0000259" key="8">
    <source>
        <dbReference type="SMART" id="SM01168"/>
    </source>
</evidence>
<feature type="region of interest" description="Disordered" evidence="7">
    <location>
        <begin position="210"/>
        <end position="229"/>
    </location>
</feature>
<keyword evidence="10" id="KW-1185">Reference proteome</keyword>
<proteinExistence type="predicted"/>
<evidence type="ECO:0000256" key="2">
    <source>
        <dbReference type="ARBA" id="ARBA00011245"/>
    </source>
</evidence>
<evidence type="ECO:0000256" key="6">
    <source>
        <dbReference type="ARBA" id="ARBA00023242"/>
    </source>
</evidence>
<organism evidence="9 10">
    <name type="scientific">Dryococelus australis</name>
    <dbReference type="NCBI Taxonomy" id="614101"/>
    <lineage>
        <taxon>Eukaryota</taxon>
        <taxon>Metazoa</taxon>
        <taxon>Ecdysozoa</taxon>
        <taxon>Arthropoda</taxon>
        <taxon>Hexapoda</taxon>
        <taxon>Insecta</taxon>
        <taxon>Pterygota</taxon>
        <taxon>Neoptera</taxon>
        <taxon>Polyneoptera</taxon>
        <taxon>Phasmatodea</taxon>
        <taxon>Verophasmatodea</taxon>
        <taxon>Anareolatae</taxon>
        <taxon>Phasmatidae</taxon>
        <taxon>Eurycanthinae</taxon>
        <taxon>Dryococelus</taxon>
    </lineage>
</organism>
<evidence type="ECO:0000256" key="5">
    <source>
        <dbReference type="ARBA" id="ARBA00022833"/>
    </source>
</evidence>
<name>A0ABQ9GW98_9NEOP</name>
<feature type="compositionally biased region" description="Polar residues" evidence="7">
    <location>
        <begin position="211"/>
        <end position="222"/>
    </location>
</feature>
<keyword evidence="5" id="KW-0862">Zinc</keyword>
<keyword evidence="4" id="KW-0378">Hydrolase</keyword>
<dbReference type="EMBL" id="JARBHB010000009">
    <property type="protein sequence ID" value="KAJ8876284.1"/>
    <property type="molecule type" value="Genomic_DNA"/>
</dbReference>
<comment type="subcellular location">
    <subcellularLocation>
        <location evidence="1">Nucleus</location>
    </subcellularLocation>
</comment>
<protein>
    <recommendedName>
        <fullName evidence="8">DUF1907 domain-containing protein</fullName>
    </recommendedName>
</protein>
<dbReference type="Pfam" id="PF08925">
    <property type="entry name" value="DUF1907"/>
    <property type="match status" value="1"/>
</dbReference>
<dbReference type="PANTHER" id="PTHR13204">
    <property type="entry name" value="PTD012 PROTEIN"/>
    <property type="match status" value="1"/>
</dbReference>
<keyword evidence="6" id="KW-0539">Nucleus</keyword>
<evidence type="ECO:0000256" key="1">
    <source>
        <dbReference type="ARBA" id="ARBA00004123"/>
    </source>
</evidence>
<dbReference type="Proteomes" id="UP001159363">
    <property type="component" value="Chromosome 8"/>
</dbReference>
<evidence type="ECO:0000313" key="9">
    <source>
        <dbReference type="EMBL" id="KAJ8876284.1"/>
    </source>
</evidence>
<reference evidence="9 10" key="1">
    <citation type="submission" date="2023-02" db="EMBL/GenBank/DDBJ databases">
        <title>LHISI_Scaffold_Assembly.</title>
        <authorList>
            <person name="Stuart O.P."/>
            <person name="Cleave R."/>
            <person name="Magrath M.J.L."/>
            <person name="Mikheyev A.S."/>
        </authorList>
    </citation>
    <scope>NUCLEOTIDE SEQUENCE [LARGE SCALE GENOMIC DNA]</scope>
    <source>
        <strain evidence="9">Daus_M_001</strain>
        <tissue evidence="9">Leg muscle</tissue>
    </source>
</reference>
<dbReference type="SMART" id="SM01168">
    <property type="entry name" value="DUF1907"/>
    <property type="match status" value="1"/>
</dbReference>
<comment type="subunit">
    <text evidence="2">Monomer.</text>
</comment>